<dbReference type="PANTHER" id="PTHR46363">
    <property type="entry name" value="DEOXYRIBONUCLEASE TATDN2-RELATED"/>
    <property type="match status" value="1"/>
</dbReference>
<protein>
    <submittedName>
        <fullName evidence="3">Putative deoxyribonuclease TATDN2</fullName>
    </submittedName>
</protein>
<evidence type="ECO:0000256" key="2">
    <source>
        <dbReference type="SAM" id="MobiDB-lite"/>
    </source>
</evidence>
<name>K1RRV0_MAGGI</name>
<feature type="compositionally biased region" description="Basic and acidic residues" evidence="2">
    <location>
        <begin position="769"/>
        <end position="778"/>
    </location>
</feature>
<feature type="compositionally biased region" description="Basic and acidic residues" evidence="2">
    <location>
        <begin position="885"/>
        <end position="899"/>
    </location>
</feature>
<dbReference type="PANTHER" id="PTHR46363:SF1">
    <property type="entry name" value="DEOXYRIBONUCLEASE TATDN2-RELATED"/>
    <property type="match status" value="1"/>
</dbReference>
<dbReference type="AlphaFoldDB" id="K1RRV0"/>
<sequence length="927" mass="104537">MAANFDCVLMHGPPFSGSDVYYGKHFSGDHVKICPRSLFSSNQNYGLRDIVLNVQSELTAEKLLRLKNLLDHPSVVGLGETGLDRTVPVKLWRQQEKVFRQVLSLVRQNKVLILHLRGTPADRIGIDVHARCMQILKKFCGYTQPIHVHCFMGDTELVTEWMSNFSNVYFGFTGAVENFCSDQVAGLQSVPLNRILLETDSPSMRPGGGNINTPAFIGDVASLDQKVVVDDDNGTFAKRSSYLKLIQKKFPEKTIALVSVQPKYGQSQVLWNQEVCLNEEDVTVSYADITSWFDPKTGKVAYNSSKFIFMYTNTCNNVSHEEPDEEEGYKLFHHEAHLENFSAFKFDIPGLLIQIESIYTKSDNGLSLRHGIKDICVQWNEQNPIGRIIFVQFGNREPLDEIRLLLTKLAKQLDFPFYLIHISEQTAATPYSEPPNPGILAFLQKRHCLFLHCTKTLYIYQTQNHMKMAQAAGVNCVKITQVLHNTALVNGSHVITRSPIPDFLRTMEILPKSQTPSRIPSLPCVTQDRDWLNSYMRCELPQGRKEFIFAQDIDTVLSYQELYQSCVTKLTKPECIYTQSRGGEEEPKVDNNTSLNSSTRKLPSWMLGKEEATPTKLSLDRTDSSSSTDGLGRQTFYIMNEEELLEVAKDVLKQAGKNTVLRYVCAESDIDNKTWNKNGQNKTEPKSYKHQNLNVKGKSAIEEQESDKPGPSGWKPRAGSGLKPIDKSELDRPQQRRRGAGSKCALLDDLMGETVVRKASPHKTRYQPKNKEEEKESHMSSSASKFKPTSKRGVKKTLDFLEKGDDQSTSIGLKTLSGASKETALRELSEICVRGSSEEILPDSLEPYPSDLFPSTRVSSNETRRRPVGFKDSEKSPRTVNPTVKDSKKRTSDSDEKQTRKVRNTGVKSEQIPSNKPDLSVLDEIFF</sequence>
<dbReference type="GO" id="GO:0016788">
    <property type="term" value="F:hydrolase activity, acting on ester bonds"/>
    <property type="evidence" value="ECO:0007669"/>
    <property type="project" value="InterPro"/>
</dbReference>
<feature type="region of interest" description="Disordered" evidence="2">
    <location>
        <begin position="836"/>
        <end position="915"/>
    </location>
</feature>
<dbReference type="InterPro" id="IPR032466">
    <property type="entry name" value="Metal_Hydrolase"/>
</dbReference>
<feature type="compositionally biased region" description="Basic residues" evidence="2">
    <location>
        <begin position="759"/>
        <end position="768"/>
    </location>
</feature>
<feature type="compositionally biased region" description="Polar residues" evidence="2">
    <location>
        <begin position="673"/>
        <end position="682"/>
    </location>
</feature>
<organism evidence="3">
    <name type="scientific">Magallana gigas</name>
    <name type="common">Pacific oyster</name>
    <name type="synonym">Crassostrea gigas</name>
    <dbReference type="NCBI Taxonomy" id="29159"/>
    <lineage>
        <taxon>Eukaryota</taxon>
        <taxon>Metazoa</taxon>
        <taxon>Spiralia</taxon>
        <taxon>Lophotrochozoa</taxon>
        <taxon>Mollusca</taxon>
        <taxon>Bivalvia</taxon>
        <taxon>Autobranchia</taxon>
        <taxon>Pteriomorphia</taxon>
        <taxon>Ostreida</taxon>
        <taxon>Ostreoidea</taxon>
        <taxon>Ostreidae</taxon>
        <taxon>Magallana</taxon>
    </lineage>
</organism>
<feature type="compositionally biased region" description="Polar residues" evidence="2">
    <location>
        <begin position="590"/>
        <end position="601"/>
    </location>
</feature>
<reference evidence="3" key="1">
    <citation type="journal article" date="2012" name="Nature">
        <title>The oyster genome reveals stress adaptation and complexity of shell formation.</title>
        <authorList>
            <person name="Zhang G."/>
            <person name="Fang X."/>
            <person name="Guo X."/>
            <person name="Li L."/>
            <person name="Luo R."/>
            <person name="Xu F."/>
            <person name="Yang P."/>
            <person name="Zhang L."/>
            <person name="Wang X."/>
            <person name="Qi H."/>
            <person name="Xiong Z."/>
            <person name="Que H."/>
            <person name="Xie Y."/>
            <person name="Holland P.W."/>
            <person name="Paps J."/>
            <person name="Zhu Y."/>
            <person name="Wu F."/>
            <person name="Chen Y."/>
            <person name="Wang J."/>
            <person name="Peng C."/>
            <person name="Meng J."/>
            <person name="Yang L."/>
            <person name="Liu J."/>
            <person name="Wen B."/>
            <person name="Zhang N."/>
            <person name="Huang Z."/>
            <person name="Zhu Q."/>
            <person name="Feng Y."/>
            <person name="Mount A."/>
            <person name="Hedgecock D."/>
            <person name="Xu Z."/>
            <person name="Liu Y."/>
            <person name="Domazet-Loso T."/>
            <person name="Du Y."/>
            <person name="Sun X."/>
            <person name="Zhang S."/>
            <person name="Liu B."/>
            <person name="Cheng P."/>
            <person name="Jiang X."/>
            <person name="Li J."/>
            <person name="Fan D."/>
            <person name="Wang W."/>
            <person name="Fu W."/>
            <person name="Wang T."/>
            <person name="Wang B."/>
            <person name="Zhang J."/>
            <person name="Peng Z."/>
            <person name="Li Y."/>
            <person name="Li N."/>
            <person name="Wang J."/>
            <person name="Chen M."/>
            <person name="He Y."/>
            <person name="Tan F."/>
            <person name="Song X."/>
            <person name="Zheng Q."/>
            <person name="Huang R."/>
            <person name="Yang H."/>
            <person name="Du X."/>
            <person name="Chen L."/>
            <person name="Yang M."/>
            <person name="Gaffney P.M."/>
            <person name="Wang S."/>
            <person name="Luo L."/>
            <person name="She Z."/>
            <person name="Ming Y."/>
            <person name="Huang W."/>
            <person name="Zhang S."/>
            <person name="Huang B."/>
            <person name="Zhang Y."/>
            <person name="Qu T."/>
            <person name="Ni P."/>
            <person name="Miao G."/>
            <person name="Wang J."/>
            <person name="Wang Q."/>
            <person name="Steinberg C.E."/>
            <person name="Wang H."/>
            <person name="Li N."/>
            <person name="Qian L."/>
            <person name="Zhang G."/>
            <person name="Li Y."/>
            <person name="Yang H."/>
            <person name="Liu X."/>
            <person name="Wang J."/>
            <person name="Yin Y."/>
            <person name="Wang J."/>
        </authorList>
    </citation>
    <scope>NUCLEOTIDE SEQUENCE [LARGE SCALE GENOMIC DNA]</scope>
    <source>
        <strain evidence="3">05x7-T-G4-1.051#20</strain>
    </source>
</reference>
<gene>
    <name evidence="3" type="ORF">CGI_10008670</name>
</gene>
<dbReference type="HOGENOM" id="CLU_315291_0_0_1"/>
<feature type="region of interest" description="Disordered" evidence="2">
    <location>
        <begin position="672"/>
        <end position="794"/>
    </location>
</feature>
<dbReference type="EMBL" id="JH818480">
    <property type="protein sequence ID" value="EKC37181.1"/>
    <property type="molecule type" value="Genomic_DNA"/>
</dbReference>
<dbReference type="SUPFAM" id="SSF51556">
    <property type="entry name" value="Metallo-dependent hydrolases"/>
    <property type="match status" value="1"/>
</dbReference>
<dbReference type="InParanoid" id="K1RRV0"/>
<proteinExistence type="inferred from homology"/>
<evidence type="ECO:0000313" key="3">
    <source>
        <dbReference type="EMBL" id="EKC37181.1"/>
    </source>
</evidence>
<dbReference type="Gene3D" id="3.20.20.140">
    <property type="entry name" value="Metal-dependent hydrolases"/>
    <property type="match status" value="1"/>
</dbReference>
<dbReference type="InterPro" id="IPR001130">
    <property type="entry name" value="TatD-like"/>
</dbReference>
<feature type="compositionally biased region" description="Basic and acidic residues" evidence="2">
    <location>
        <begin position="724"/>
        <end position="734"/>
    </location>
</feature>
<feature type="compositionally biased region" description="Basic and acidic residues" evidence="2">
    <location>
        <begin position="862"/>
        <end position="877"/>
    </location>
</feature>
<dbReference type="Pfam" id="PF01026">
    <property type="entry name" value="TatD_DNase"/>
    <property type="match status" value="1"/>
</dbReference>
<evidence type="ECO:0000256" key="1">
    <source>
        <dbReference type="ARBA" id="ARBA00009275"/>
    </source>
</evidence>
<accession>K1RRV0</accession>
<feature type="compositionally biased region" description="Basic and acidic residues" evidence="2">
    <location>
        <begin position="608"/>
        <end position="623"/>
    </location>
</feature>
<comment type="similarity">
    <text evidence="1">Belongs to the metallo-dependent hydrolases superfamily. TatD-type hydrolase family.</text>
</comment>
<feature type="region of interest" description="Disordered" evidence="2">
    <location>
        <begin position="580"/>
        <end position="631"/>
    </location>
</feature>